<protein>
    <submittedName>
        <fullName evidence="2">Uncharacterized protein</fullName>
    </submittedName>
</protein>
<dbReference type="EMBL" id="VDMD01000001">
    <property type="protein sequence ID" value="TRM69996.1"/>
    <property type="molecule type" value="Genomic_DNA"/>
</dbReference>
<comment type="caution">
    <text evidence="2">The sequence shown here is derived from an EMBL/GenBank/DDBJ whole genome shotgun (WGS) entry which is preliminary data.</text>
</comment>
<dbReference type="OrthoDB" id="10585440at2759"/>
<feature type="region of interest" description="Disordered" evidence="1">
    <location>
        <begin position="144"/>
        <end position="204"/>
    </location>
</feature>
<sequence>MHYLYTHSGEASTSSLDAKQRPDRRRPHPHAARATTTISSRRSPAADDEADDFSYALASALASAMTIAKAEAILEESFPQAFALPPSKRPSNASRAVRTKPIDAPAPPPEVAMLSAPTDDGSDEWKAEYDAHLRTWRAQAAEARAKAEKERKRWEDIRAAEMAQSGRLPKPPASYAPTFPASGIPSPSPADVRDLVRGEPQKHR</sequence>
<accession>A0A550CYX7</accession>
<evidence type="ECO:0000313" key="2">
    <source>
        <dbReference type="EMBL" id="TRM69996.1"/>
    </source>
</evidence>
<dbReference type="AlphaFoldDB" id="A0A550CYX7"/>
<proteinExistence type="predicted"/>
<feature type="region of interest" description="Disordered" evidence="1">
    <location>
        <begin position="80"/>
        <end position="124"/>
    </location>
</feature>
<dbReference type="Proteomes" id="UP000320762">
    <property type="component" value="Unassembled WGS sequence"/>
</dbReference>
<evidence type="ECO:0000256" key="1">
    <source>
        <dbReference type="SAM" id="MobiDB-lite"/>
    </source>
</evidence>
<reference evidence="2 3" key="1">
    <citation type="journal article" date="2019" name="New Phytol.">
        <title>Comparative genomics reveals unique wood-decay strategies and fruiting body development in the Schizophyllaceae.</title>
        <authorList>
            <person name="Almasi E."/>
            <person name="Sahu N."/>
            <person name="Krizsan K."/>
            <person name="Balint B."/>
            <person name="Kovacs G.M."/>
            <person name="Kiss B."/>
            <person name="Cseklye J."/>
            <person name="Drula E."/>
            <person name="Henrissat B."/>
            <person name="Nagy I."/>
            <person name="Chovatia M."/>
            <person name="Adam C."/>
            <person name="LaButti K."/>
            <person name="Lipzen A."/>
            <person name="Riley R."/>
            <person name="Grigoriev I.V."/>
            <person name="Nagy L.G."/>
        </authorList>
    </citation>
    <scope>NUCLEOTIDE SEQUENCE [LARGE SCALE GENOMIC DNA]</scope>
    <source>
        <strain evidence="2 3">NL-1724</strain>
    </source>
</reference>
<evidence type="ECO:0000313" key="3">
    <source>
        <dbReference type="Proteomes" id="UP000320762"/>
    </source>
</evidence>
<gene>
    <name evidence="2" type="ORF">BD626DRAFT_21585</name>
</gene>
<feature type="compositionally biased region" description="Basic residues" evidence="1">
    <location>
        <begin position="22"/>
        <end position="31"/>
    </location>
</feature>
<keyword evidence="3" id="KW-1185">Reference proteome</keyword>
<name>A0A550CYX7_9AGAR</name>
<dbReference type="STRING" id="97359.A0A550CYX7"/>
<feature type="compositionally biased region" description="Basic and acidic residues" evidence="1">
    <location>
        <begin position="144"/>
        <end position="159"/>
    </location>
</feature>
<organism evidence="2 3">
    <name type="scientific">Schizophyllum amplum</name>
    <dbReference type="NCBI Taxonomy" id="97359"/>
    <lineage>
        <taxon>Eukaryota</taxon>
        <taxon>Fungi</taxon>
        <taxon>Dikarya</taxon>
        <taxon>Basidiomycota</taxon>
        <taxon>Agaricomycotina</taxon>
        <taxon>Agaricomycetes</taxon>
        <taxon>Agaricomycetidae</taxon>
        <taxon>Agaricales</taxon>
        <taxon>Schizophyllaceae</taxon>
        <taxon>Schizophyllum</taxon>
    </lineage>
</organism>
<feature type="compositionally biased region" description="Basic and acidic residues" evidence="1">
    <location>
        <begin position="191"/>
        <end position="204"/>
    </location>
</feature>
<feature type="region of interest" description="Disordered" evidence="1">
    <location>
        <begin position="1"/>
        <end position="49"/>
    </location>
</feature>